<dbReference type="InterPro" id="IPR058207">
    <property type="entry name" value="PID_CTERM"/>
</dbReference>
<evidence type="ECO:0000313" key="3">
    <source>
        <dbReference type="Proteomes" id="UP001474120"/>
    </source>
</evidence>
<comment type="caution">
    <text evidence="2">The sequence shown here is derived from an EMBL/GenBank/DDBJ whole genome shotgun (WGS) entry which is preliminary data.</text>
</comment>
<sequence>MALAQGPPPPPPPVPIDGGIFGLLALGVGYAVKKIYDNAKN</sequence>
<name>A0ABU9L2C9_9FLAO</name>
<keyword evidence="3" id="KW-1185">Reference proteome</keyword>
<accession>A0ABU9L2C9</accession>
<keyword evidence="1" id="KW-1133">Transmembrane helix</keyword>
<dbReference type="NCBIfam" id="NF046080">
    <property type="entry name" value="PID_CTERM"/>
    <property type="match status" value="1"/>
</dbReference>
<dbReference type="RefSeq" id="WP_342160739.1">
    <property type="nucleotide sequence ID" value="NZ_JBCDNA010000002.1"/>
</dbReference>
<evidence type="ECO:0008006" key="4">
    <source>
        <dbReference type="Google" id="ProtNLM"/>
    </source>
</evidence>
<feature type="transmembrane region" description="Helical" evidence="1">
    <location>
        <begin position="12"/>
        <end position="32"/>
    </location>
</feature>
<gene>
    <name evidence="2" type="ORF">AABB81_11825</name>
</gene>
<keyword evidence="1" id="KW-0472">Membrane</keyword>
<dbReference type="Proteomes" id="UP001474120">
    <property type="component" value="Unassembled WGS sequence"/>
</dbReference>
<reference evidence="2 3" key="1">
    <citation type="submission" date="2024-04" db="EMBL/GenBank/DDBJ databases">
        <title>whole genome sequencing of Lutimonas vermicola strain IMCC1616.</title>
        <authorList>
            <person name="Bae S.S."/>
        </authorList>
    </citation>
    <scope>NUCLEOTIDE SEQUENCE [LARGE SCALE GENOMIC DNA]</scope>
    <source>
        <strain evidence="2 3">IMCC1616</strain>
    </source>
</reference>
<evidence type="ECO:0000256" key="1">
    <source>
        <dbReference type="SAM" id="Phobius"/>
    </source>
</evidence>
<dbReference type="EMBL" id="JBCDNA010000002">
    <property type="protein sequence ID" value="MEL4456588.1"/>
    <property type="molecule type" value="Genomic_DNA"/>
</dbReference>
<protein>
    <recommendedName>
        <fullName evidence="4">XapX domain-containing protein</fullName>
    </recommendedName>
</protein>
<organism evidence="2 3">
    <name type="scientific">Lutimonas vermicola</name>
    <dbReference type="NCBI Taxonomy" id="414288"/>
    <lineage>
        <taxon>Bacteria</taxon>
        <taxon>Pseudomonadati</taxon>
        <taxon>Bacteroidota</taxon>
        <taxon>Flavobacteriia</taxon>
        <taxon>Flavobacteriales</taxon>
        <taxon>Flavobacteriaceae</taxon>
        <taxon>Lutimonas</taxon>
    </lineage>
</organism>
<proteinExistence type="predicted"/>
<keyword evidence="1" id="KW-0812">Transmembrane</keyword>
<evidence type="ECO:0000313" key="2">
    <source>
        <dbReference type="EMBL" id="MEL4456588.1"/>
    </source>
</evidence>